<proteinExistence type="predicted"/>
<evidence type="ECO:0000256" key="1">
    <source>
        <dbReference type="SAM" id="Phobius"/>
    </source>
</evidence>
<dbReference type="InterPro" id="IPR007039">
    <property type="entry name" value="TrbC/VirB2"/>
</dbReference>
<reference evidence="2" key="1">
    <citation type="submission" date="2023-02" db="EMBL/GenBank/DDBJ databases">
        <title>Host association and intracellularity evolved multiple times independently in the Rickettsiales.</title>
        <authorList>
            <person name="Castelli M."/>
            <person name="Nardi T."/>
            <person name="Gammuto L."/>
            <person name="Bellinzona G."/>
            <person name="Sabaneyeva E."/>
            <person name="Potekhin A."/>
            <person name="Serra V."/>
            <person name="Petroni G."/>
            <person name="Sassera D."/>
        </authorList>
    </citation>
    <scope>NUCLEOTIDE SEQUENCE</scope>
    <source>
        <strain evidence="2">USBL-36I1</strain>
    </source>
</reference>
<dbReference type="Proteomes" id="UP001289135">
    <property type="component" value="Unassembled WGS sequence"/>
</dbReference>
<dbReference type="RefSeq" id="WP_322499001.1">
    <property type="nucleotide sequence ID" value="NZ_JARGYU010000003.1"/>
</dbReference>
<protein>
    <submittedName>
        <fullName evidence="2">Type IV secretion system protein VirB2</fullName>
    </submittedName>
</protein>
<keyword evidence="1" id="KW-1133">Transmembrane helix</keyword>
<gene>
    <name evidence="2" type="ORF">Lyticum_00765</name>
</gene>
<feature type="transmembrane region" description="Helical" evidence="1">
    <location>
        <begin position="58"/>
        <end position="75"/>
    </location>
</feature>
<keyword evidence="1" id="KW-0472">Membrane</keyword>
<feature type="transmembrane region" description="Helical" evidence="1">
    <location>
        <begin position="82"/>
        <end position="103"/>
    </location>
</feature>
<keyword evidence="3" id="KW-1185">Reference proteome</keyword>
<dbReference type="AlphaFoldDB" id="A0AAE4VLD2"/>
<sequence>MSFSIIKSDKFHMFLLMILAIGITLLSATPSIFAEEDKMTETMCSIINYVQGPLGKSITIIVVMSAGGMLFFGKLSWGAATAIFLGVGSIFGAVAIVSGITGGGDLCATDPKS</sequence>
<name>A0AAE4VLD2_9RICK</name>
<keyword evidence="1" id="KW-0812">Transmembrane</keyword>
<evidence type="ECO:0000313" key="3">
    <source>
        <dbReference type="Proteomes" id="UP001289135"/>
    </source>
</evidence>
<evidence type="ECO:0000313" key="2">
    <source>
        <dbReference type="EMBL" id="MDZ5761579.1"/>
    </source>
</evidence>
<dbReference type="Pfam" id="PF04956">
    <property type="entry name" value="TrbC"/>
    <property type="match status" value="1"/>
</dbReference>
<accession>A0AAE4VLD2</accession>
<comment type="caution">
    <text evidence="2">The sequence shown here is derived from an EMBL/GenBank/DDBJ whole genome shotgun (WGS) entry which is preliminary data.</text>
</comment>
<dbReference type="EMBL" id="JARGYU010000003">
    <property type="protein sequence ID" value="MDZ5761579.1"/>
    <property type="molecule type" value="Genomic_DNA"/>
</dbReference>
<organism evidence="2 3">
    <name type="scientific">Lyticum sinuosum</name>
    <dbReference type="NCBI Taxonomy" id="1332059"/>
    <lineage>
        <taxon>Bacteria</taxon>
        <taxon>Pseudomonadati</taxon>
        <taxon>Pseudomonadota</taxon>
        <taxon>Alphaproteobacteria</taxon>
        <taxon>Rickettsiales</taxon>
        <taxon>Lyticum</taxon>
    </lineage>
</organism>